<keyword evidence="2" id="KW-0472">Membrane</keyword>
<evidence type="ECO:0000256" key="1">
    <source>
        <dbReference type="ARBA" id="ARBA00004370"/>
    </source>
</evidence>
<dbReference type="AlphaFoldDB" id="K1U741"/>
<evidence type="ECO:0000313" key="4">
    <source>
        <dbReference type="EMBL" id="EKC74070.1"/>
    </source>
</evidence>
<dbReference type="SUPFAM" id="SSF56601">
    <property type="entry name" value="beta-lactamase/transpeptidase-like"/>
    <property type="match status" value="1"/>
</dbReference>
<comment type="subcellular location">
    <subcellularLocation>
        <location evidence="1">Membrane</location>
    </subcellularLocation>
</comment>
<name>K1U741_9ZZZZ</name>
<evidence type="ECO:0000259" key="3">
    <source>
        <dbReference type="Pfam" id="PF00905"/>
    </source>
</evidence>
<organism evidence="4">
    <name type="scientific">human gut metagenome</name>
    <dbReference type="NCBI Taxonomy" id="408170"/>
    <lineage>
        <taxon>unclassified sequences</taxon>
        <taxon>metagenomes</taxon>
        <taxon>organismal metagenomes</taxon>
    </lineage>
</organism>
<dbReference type="GO" id="GO:0008658">
    <property type="term" value="F:penicillin binding"/>
    <property type="evidence" value="ECO:0007669"/>
    <property type="project" value="InterPro"/>
</dbReference>
<feature type="domain" description="Penicillin-binding protein transpeptidase" evidence="3">
    <location>
        <begin position="9"/>
        <end position="163"/>
    </location>
</feature>
<dbReference type="GO" id="GO:0005886">
    <property type="term" value="C:plasma membrane"/>
    <property type="evidence" value="ECO:0007669"/>
    <property type="project" value="TreeGrafter"/>
</dbReference>
<protein>
    <submittedName>
        <fullName evidence="4">Peptidoglycan glycosyltransferase</fullName>
    </submittedName>
</protein>
<gene>
    <name evidence="4" type="ORF">LEA_05908</name>
</gene>
<dbReference type="EMBL" id="AJWY01003858">
    <property type="protein sequence ID" value="EKC74070.1"/>
    <property type="molecule type" value="Genomic_DNA"/>
</dbReference>
<evidence type="ECO:0000256" key="2">
    <source>
        <dbReference type="ARBA" id="ARBA00023136"/>
    </source>
</evidence>
<comment type="caution">
    <text evidence="4">The sequence shown here is derived from an EMBL/GenBank/DDBJ whole genome shotgun (WGS) entry which is preliminary data.</text>
</comment>
<reference evidence="4" key="1">
    <citation type="journal article" date="2013" name="Environ. Microbiol.">
        <title>Microbiota from the distal guts of lean and obese adolescents exhibit partial functional redundancy besides clear differences in community structure.</title>
        <authorList>
            <person name="Ferrer M."/>
            <person name="Ruiz A."/>
            <person name="Lanza F."/>
            <person name="Haange S.B."/>
            <person name="Oberbach A."/>
            <person name="Till H."/>
            <person name="Bargiela R."/>
            <person name="Campoy C."/>
            <person name="Segura M.T."/>
            <person name="Richter M."/>
            <person name="von Bergen M."/>
            <person name="Seifert J."/>
            <person name="Suarez A."/>
        </authorList>
    </citation>
    <scope>NUCLEOTIDE SEQUENCE</scope>
</reference>
<sequence length="165" mass="17569">EERSKALQTAQQAQWRNKAISDLYEPGSVFKLITCAAALDTGAVTRNSRFVCAGKINVAGTNFRCANGHIHGSETLAQGLAVSCNPCFIQVGARLGKQNFCDYFAAFGLRAATGIDLPGEIKRSEYYTADRMGPVELASCSFGQSSKVSYLQMITAVCAVVNGAS</sequence>
<dbReference type="InterPro" id="IPR050515">
    <property type="entry name" value="Beta-lactam/transpept"/>
</dbReference>
<proteinExistence type="predicted"/>
<dbReference type="InterPro" id="IPR001460">
    <property type="entry name" value="PCN-bd_Tpept"/>
</dbReference>
<keyword evidence="4" id="KW-0808">Transferase</keyword>
<dbReference type="PANTHER" id="PTHR30627">
    <property type="entry name" value="PEPTIDOGLYCAN D,D-TRANSPEPTIDASE"/>
    <property type="match status" value="1"/>
</dbReference>
<dbReference type="GO" id="GO:0071555">
    <property type="term" value="P:cell wall organization"/>
    <property type="evidence" value="ECO:0007669"/>
    <property type="project" value="TreeGrafter"/>
</dbReference>
<dbReference type="Pfam" id="PF00905">
    <property type="entry name" value="Transpeptidase"/>
    <property type="match status" value="1"/>
</dbReference>
<feature type="non-terminal residue" evidence="4">
    <location>
        <position position="1"/>
    </location>
</feature>
<accession>K1U741</accession>
<dbReference type="PANTHER" id="PTHR30627:SF1">
    <property type="entry name" value="PEPTIDOGLYCAN D,D-TRANSPEPTIDASE FTSI"/>
    <property type="match status" value="1"/>
</dbReference>
<dbReference type="InterPro" id="IPR012338">
    <property type="entry name" value="Beta-lactam/transpept-like"/>
</dbReference>
<dbReference type="Gene3D" id="3.40.710.10">
    <property type="entry name" value="DD-peptidase/beta-lactamase superfamily"/>
    <property type="match status" value="1"/>
</dbReference>
<dbReference type="GO" id="GO:0016740">
    <property type="term" value="F:transferase activity"/>
    <property type="evidence" value="ECO:0007669"/>
    <property type="project" value="UniProtKB-KW"/>
</dbReference>